<evidence type="ECO:0000256" key="5">
    <source>
        <dbReference type="SAM" id="Phobius"/>
    </source>
</evidence>
<dbReference type="SMART" id="SM00409">
    <property type="entry name" value="IG"/>
    <property type="match status" value="3"/>
</dbReference>
<dbReference type="InterPro" id="IPR036179">
    <property type="entry name" value="Ig-like_dom_sf"/>
</dbReference>
<evidence type="ECO:0000313" key="8">
    <source>
        <dbReference type="Ensembl" id="ENSAMXP00000031476.1"/>
    </source>
</evidence>
<accession>A0A3B1IP31</accession>
<name>A0A3B1IP31_ASTMX</name>
<reference evidence="8" key="4">
    <citation type="submission" date="2025-09" db="UniProtKB">
        <authorList>
            <consortium name="Ensembl"/>
        </authorList>
    </citation>
    <scope>IDENTIFICATION</scope>
</reference>
<proteinExistence type="predicted"/>
<dbReference type="PANTHER" id="PTHR44337:SF20">
    <property type="entry name" value="CARCINOEMBRYONIC ANTIGEN-RELATED CELL ADHESION MOLECULE 5-RELATED"/>
    <property type="match status" value="1"/>
</dbReference>
<evidence type="ECO:0000313" key="9">
    <source>
        <dbReference type="Proteomes" id="UP000018467"/>
    </source>
</evidence>
<dbReference type="PANTHER" id="PTHR44337">
    <property type="entry name" value="CARCINOEMBRYONIC ANTIGEN-RELATED CELL ADHESION MOLECULE 8"/>
    <property type="match status" value="1"/>
</dbReference>
<reference evidence="9" key="2">
    <citation type="journal article" date="2014" name="Nat. Commun.">
        <title>The cavefish genome reveals candidate genes for eye loss.</title>
        <authorList>
            <person name="McGaugh S.E."/>
            <person name="Gross J.B."/>
            <person name="Aken B."/>
            <person name="Blin M."/>
            <person name="Borowsky R."/>
            <person name="Chalopin D."/>
            <person name="Hinaux H."/>
            <person name="Jeffery W.R."/>
            <person name="Keene A."/>
            <person name="Ma L."/>
            <person name="Minx P."/>
            <person name="Murphy D."/>
            <person name="O'Quin K.E."/>
            <person name="Retaux S."/>
            <person name="Rohner N."/>
            <person name="Searle S.M."/>
            <person name="Stahl B.A."/>
            <person name="Tabin C."/>
            <person name="Volff J.N."/>
            <person name="Yoshizawa M."/>
            <person name="Warren W.C."/>
        </authorList>
    </citation>
    <scope>NUCLEOTIDE SEQUENCE [LARGE SCALE GENOMIC DNA]</scope>
    <source>
        <strain evidence="9">female</strain>
    </source>
</reference>
<dbReference type="Pfam" id="PF13927">
    <property type="entry name" value="Ig_3"/>
    <property type="match status" value="1"/>
</dbReference>
<evidence type="ECO:0000256" key="4">
    <source>
        <dbReference type="ARBA" id="ARBA00023319"/>
    </source>
</evidence>
<keyword evidence="5" id="KW-0472">Membrane</keyword>
<dbReference type="Gene3D" id="2.60.40.10">
    <property type="entry name" value="Immunoglobulins"/>
    <property type="match status" value="3"/>
</dbReference>
<reference evidence="9" key="1">
    <citation type="submission" date="2013-03" db="EMBL/GenBank/DDBJ databases">
        <authorList>
            <person name="Jeffery W."/>
            <person name="Warren W."/>
            <person name="Wilson R.K."/>
        </authorList>
    </citation>
    <scope>NUCLEOTIDE SEQUENCE</scope>
    <source>
        <strain evidence="9">female</strain>
    </source>
</reference>
<keyword evidence="5" id="KW-1133">Transmembrane helix</keyword>
<feature type="transmembrane region" description="Helical" evidence="5">
    <location>
        <begin position="322"/>
        <end position="345"/>
    </location>
</feature>
<sequence>MYFRPYYLHDVLLLLTCCVTGCASALVVLPNGPTLVNAFLGTNVTLGVTVTGASSPLVTWKIGKLTVASLMLDSGIAPDIASDSRGVLSVDQRGSLVFWNVPLSYSGVYTVTASKAGANDASANFTLLVYDSIREVSVDTSAQDPVEGGSAFTLSYTSVQGQPTGSTWYFNGLALVGGNRYSITDKSLTIRTPNRNDTGLYAVNLTNPFSSKMPQRNITVLYGPNQPVLEVNPTKAAFVSGETVTLSCRAQGEPVPSASWFFKGQPLPTSPTGTLNLTDVQTSQSGVYTCIVINMKTKAQQEKSVAINVRGLSGSALVGISAGIPCGILLVVLLIGLIIVCYFCYKRKDRNPRYPISRAVEKAVISQPELTKPHNLLSNGLKLPPDYSLYRQQTFAERDVPLPFQPAPVRTATTV</sequence>
<dbReference type="SUPFAM" id="SSF48726">
    <property type="entry name" value="Immunoglobulin"/>
    <property type="match status" value="3"/>
</dbReference>
<reference evidence="8" key="3">
    <citation type="submission" date="2025-08" db="UniProtKB">
        <authorList>
            <consortium name="Ensembl"/>
        </authorList>
    </citation>
    <scope>IDENTIFICATION</scope>
</reference>
<dbReference type="Bgee" id="ENSAMXG00000036279">
    <property type="expression patterns" value="Expressed in mesonephros and 5 other cell types or tissues"/>
</dbReference>
<keyword evidence="2" id="KW-1015">Disulfide bond</keyword>
<feature type="chain" id="PRO_5017189733" evidence="6">
    <location>
        <begin position="25"/>
        <end position="415"/>
    </location>
</feature>
<dbReference type="InParanoid" id="A0A3B1IP31"/>
<keyword evidence="1 6" id="KW-0732">Signal</keyword>
<keyword evidence="4" id="KW-0393">Immunoglobulin domain</keyword>
<dbReference type="InterPro" id="IPR003599">
    <property type="entry name" value="Ig_sub"/>
</dbReference>
<evidence type="ECO:0000256" key="2">
    <source>
        <dbReference type="ARBA" id="ARBA00023157"/>
    </source>
</evidence>
<dbReference type="Proteomes" id="UP000018467">
    <property type="component" value="Unassembled WGS sequence"/>
</dbReference>
<dbReference type="InterPro" id="IPR003598">
    <property type="entry name" value="Ig_sub2"/>
</dbReference>
<feature type="domain" description="Ig-like" evidence="7">
    <location>
        <begin position="227"/>
        <end position="306"/>
    </location>
</feature>
<dbReference type="PROSITE" id="PS50835">
    <property type="entry name" value="IG_LIKE"/>
    <property type="match status" value="1"/>
</dbReference>
<feature type="signal peptide" evidence="6">
    <location>
        <begin position="1"/>
        <end position="24"/>
    </location>
</feature>
<evidence type="ECO:0000256" key="6">
    <source>
        <dbReference type="SAM" id="SignalP"/>
    </source>
</evidence>
<dbReference type="InterPro" id="IPR007110">
    <property type="entry name" value="Ig-like_dom"/>
</dbReference>
<keyword evidence="3" id="KW-0325">Glycoprotein</keyword>
<dbReference type="CDD" id="cd00096">
    <property type="entry name" value="Ig"/>
    <property type="match status" value="1"/>
</dbReference>
<keyword evidence="9" id="KW-1185">Reference proteome</keyword>
<dbReference type="InterPro" id="IPR013783">
    <property type="entry name" value="Ig-like_fold"/>
</dbReference>
<organism evidence="8 9">
    <name type="scientific">Astyanax mexicanus</name>
    <name type="common">Blind cave fish</name>
    <name type="synonym">Astyanax fasciatus mexicanus</name>
    <dbReference type="NCBI Taxonomy" id="7994"/>
    <lineage>
        <taxon>Eukaryota</taxon>
        <taxon>Metazoa</taxon>
        <taxon>Chordata</taxon>
        <taxon>Craniata</taxon>
        <taxon>Vertebrata</taxon>
        <taxon>Euteleostomi</taxon>
        <taxon>Actinopterygii</taxon>
        <taxon>Neopterygii</taxon>
        <taxon>Teleostei</taxon>
        <taxon>Ostariophysi</taxon>
        <taxon>Characiformes</taxon>
        <taxon>Characoidei</taxon>
        <taxon>Acestrorhamphidae</taxon>
        <taxon>Acestrorhamphinae</taxon>
        <taxon>Astyanax</taxon>
    </lineage>
</organism>
<keyword evidence="5" id="KW-0812">Transmembrane</keyword>
<dbReference type="AlphaFoldDB" id="A0A3B1IP31"/>
<dbReference type="InterPro" id="IPR052598">
    <property type="entry name" value="IgSF_CEA-related"/>
</dbReference>
<protein>
    <submittedName>
        <fullName evidence="8">Carcinoembryonic antigen-related cell adhesion molecule 6-like</fullName>
    </submittedName>
</protein>
<dbReference type="GeneTree" id="ENSGT01130000278319"/>
<dbReference type="Ensembl" id="ENSAMXT00000039412.1">
    <property type="protein sequence ID" value="ENSAMXP00000031476.1"/>
    <property type="gene ID" value="ENSAMXG00000036279.1"/>
</dbReference>
<evidence type="ECO:0000256" key="1">
    <source>
        <dbReference type="ARBA" id="ARBA00022729"/>
    </source>
</evidence>
<dbReference type="SMART" id="SM00408">
    <property type="entry name" value="IGc2"/>
    <property type="match status" value="1"/>
</dbReference>
<evidence type="ECO:0000259" key="7">
    <source>
        <dbReference type="PROSITE" id="PS50835"/>
    </source>
</evidence>
<evidence type="ECO:0000256" key="3">
    <source>
        <dbReference type="ARBA" id="ARBA00023180"/>
    </source>
</evidence>